<evidence type="ECO:0000313" key="4">
    <source>
        <dbReference type="Proteomes" id="UP000030651"/>
    </source>
</evidence>
<dbReference type="GeneID" id="19267661"/>
<dbReference type="PANTHER" id="PTHR24148">
    <property type="entry name" value="ANKYRIN REPEAT DOMAIN-CONTAINING PROTEIN 39 HOMOLOG-RELATED"/>
    <property type="match status" value="1"/>
</dbReference>
<protein>
    <recommendedName>
        <fullName evidence="2">Heterokaryon incompatibility domain-containing protein</fullName>
    </recommendedName>
</protein>
<dbReference type="EMBL" id="KI912110">
    <property type="protein sequence ID" value="ETS84623.1"/>
    <property type="molecule type" value="Genomic_DNA"/>
</dbReference>
<accession>W3XEU7</accession>
<name>W3XEU7_PESFW</name>
<dbReference type="PANTHER" id="PTHR24148:SF81">
    <property type="entry name" value="HETEROKARYON INCOMPATIBILITY DOMAIN-CONTAINING PROTEIN"/>
    <property type="match status" value="1"/>
</dbReference>
<gene>
    <name evidence="3" type="ORF">PFICI_02648</name>
</gene>
<reference evidence="4" key="1">
    <citation type="journal article" date="2015" name="BMC Genomics">
        <title>Genomic and transcriptomic analysis of the endophytic fungus Pestalotiopsis fici reveals its lifestyle and high potential for synthesis of natural products.</title>
        <authorList>
            <person name="Wang X."/>
            <person name="Zhang X."/>
            <person name="Liu L."/>
            <person name="Xiang M."/>
            <person name="Wang W."/>
            <person name="Sun X."/>
            <person name="Che Y."/>
            <person name="Guo L."/>
            <person name="Liu G."/>
            <person name="Guo L."/>
            <person name="Wang C."/>
            <person name="Yin W.B."/>
            <person name="Stadler M."/>
            <person name="Zhang X."/>
            <person name="Liu X."/>
        </authorList>
    </citation>
    <scope>NUCLEOTIDE SEQUENCE [LARGE SCALE GENOMIC DNA]</scope>
    <source>
        <strain evidence="4">W106-1 / CGMCC3.15140</strain>
    </source>
</reference>
<sequence>MVVRWHASTCTDPVVSVKDSEVSCQNCSATYLFNQRSVPQTTAAGPAIPQDRPLGRLRWPPSVPYTTDEDLDISHSTTATIPDTDKAPVSSEPTSENTGHSRIYRQLDVGQFRLICLYPAENHGDLIHLDLEQYNLDDCPEYEATSYAWGGEDGDSKPSGPIFIGNFYDVALQTKNCLSMLKYLRPTRGVRMVWIDAICIDQSNIREREVQVAEMQNIYRNASRVVVYLGPDTVLQPTQQHRRRSWLDESQAFEDNDDRTSKKLMDHRYFSRVWVIQELLLAKSLLIPLYSSEYYADSACIKRLSIDWNSTTAPWFEHIASGRIFSRNELHLLLDQTWSSEATDPRDKLFGILGLVDTAVCDQEPRSTADSCRNVDYSLLPDYTLSTREIFIGLVAYVMIILDQRHALGHAAGLKAAPGYPTWLPDMRDPFIWRSQIDAAQRDYDQLQDWYRVMGLCCQQVWSITSDFQGDFDWWRSKSTDNQYQLWNTTSFAELRAMMSLGNSTNESLSIHSSTAALSIKLIRIIQLSSRPRRIADFGSLRLFEFVMAKHSLLLCTDLIDLDLLLGDIPIWIFMRDTDGAIGPILFFLRESQQKVRGVAYELVCSCRCWNLLIFRRPQLPVSSDAAGADLPEGKGADGQSTGTLLNDNIQIKHAEDCFYDSRPILSLSNGWTMPLPYETLYSAASIIKLDSQLDEGLLGAIPDGNLRVKDILPLFQLLTDAPSLYKINYHQFGELYVSIMSQFSTIHCSTKSPCDIDYRRLGDENLANNIPQDTENIFFTFDAAMWAEYTRILSIGRRTRMYNFDVFVNQKVTKVIEVSAESSPECFTFEGHDIIYRKRVGEKPMRNWMGWSLLGAYGIEQKIYSSASVNDQATVYICIPVKRIATHMFLHHLRNRLCDLTKFRTFTGQDETTMALNFKEEYRNIFAHNWPDSLREEIGLIGEPCRVQIL</sequence>
<dbReference type="InterPro" id="IPR010730">
    <property type="entry name" value="HET"/>
</dbReference>
<feature type="compositionally biased region" description="Polar residues" evidence="1">
    <location>
        <begin position="91"/>
        <end position="100"/>
    </location>
</feature>
<dbReference type="RefSeq" id="XP_007829420.1">
    <property type="nucleotide sequence ID" value="XM_007831229.1"/>
</dbReference>
<dbReference type="Proteomes" id="UP000030651">
    <property type="component" value="Unassembled WGS sequence"/>
</dbReference>
<dbReference type="InParanoid" id="W3XEU7"/>
<dbReference type="eggNOG" id="ENOG502SPDV">
    <property type="taxonomic scope" value="Eukaryota"/>
</dbReference>
<dbReference type="AlphaFoldDB" id="W3XEU7"/>
<evidence type="ECO:0000259" key="2">
    <source>
        <dbReference type="Pfam" id="PF06985"/>
    </source>
</evidence>
<feature type="region of interest" description="Disordered" evidence="1">
    <location>
        <begin position="40"/>
        <end position="101"/>
    </location>
</feature>
<keyword evidence="4" id="KW-1185">Reference proteome</keyword>
<dbReference type="Pfam" id="PF06985">
    <property type="entry name" value="HET"/>
    <property type="match status" value="1"/>
</dbReference>
<feature type="domain" description="Heterokaryon incompatibility" evidence="2">
    <location>
        <begin position="142"/>
        <end position="278"/>
    </location>
</feature>
<proteinExistence type="predicted"/>
<evidence type="ECO:0000313" key="3">
    <source>
        <dbReference type="EMBL" id="ETS84623.1"/>
    </source>
</evidence>
<dbReference type="KEGG" id="pfy:PFICI_02648"/>
<evidence type="ECO:0000256" key="1">
    <source>
        <dbReference type="SAM" id="MobiDB-lite"/>
    </source>
</evidence>
<dbReference type="OrthoDB" id="2157530at2759"/>
<dbReference type="STRING" id="1229662.W3XEU7"/>
<dbReference type="InterPro" id="IPR052895">
    <property type="entry name" value="HetReg/Transcr_Mod"/>
</dbReference>
<dbReference type="HOGENOM" id="CLU_363318_0_0_1"/>
<organism evidence="3 4">
    <name type="scientific">Pestalotiopsis fici (strain W106-1 / CGMCC3.15140)</name>
    <dbReference type="NCBI Taxonomy" id="1229662"/>
    <lineage>
        <taxon>Eukaryota</taxon>
        <taxon>Fungi</taxon>
        <taxon>Dikarya</taxon>
        <taxon>Ascomycota</taxon>
        <taxon>Pezizomycotina</taxon>
        <taxon>Sordariomycetes</taxon>
        <taxon>Xylariomycetidae</taxon>
        <taxon>Amphisphaeriales</taxon>
        <taxon>Sporocadaceae</taxon>
        <taxon>Pestalotiopsis</taxon>
    </lineage>
</organism>